<dbReference type="AlphaFoldDB" id="A0A1E7EM92"/>
<evidence type="ECO:0000313" key="3">
    <source>
        <dbReference type="Proteomes" id="UP000095751"/>
    </source>
</evidence>
<proteinExistence type="predicted"/>
<dbReference type="Proteomes" id="UP000095751">
    <property type="component" value="Unassembled WGS sequence"/>
</dbReference>
<name>A0A1E7EM92_9STRA</name>
<organism evidence="2 3">
    <name type="scientific">Fragilariopsis cylindrus CCMP1102</name>
    <dbReference type="NCBI Taxonomy" id="635003"/>
    <lineage>
        <taxon>Eukaryota</taxon>
        <taxon>Sar</taxon>
        <taxon>Stramenopiles</taxon>
        <taxon>Ochrophyta</taxon>
        <taxon>Bacillariophyta</taxon>
        <taxon>Bacillariophyceae</taxon>
        <taxon>Bacillariophycidae</taxon>
        <taxon>Bacillariales</taxon>
        <taxon>Bacillariaceae</taxon>
        <taxon>Fragilariopsis</taxon>
    </lineage>
</organism>
<evidence type="ECO:0000313" key="2">
    <source>
        <dbReference type="EMBL" id="OEU07011.1"/>
    </source>
</evidence>
<sequence length="184" mass="21287">MQEHYLHQQYLQQQQQQQQQQYQYQYQYPQALLPSFQQQINHHHAALALNSSSLLYKHSSSSSSSSSILPPLLRPNNTYSQASMQPSMHYHLSQQQQQQQQQQLQLQLQQVAVGNCNSFPLLPTLKVNLPAAAEHERIDTNTSTTCNYSDRYETKTMTGEELEQFKRVTSRIINLYGTLSNDPC</sequence>
<protein>
    <submittedName>
        <fullName evidence="2">Uncharacterized protein</fullName>
    </submittedName>
</protein>
<feature type="compositionally biased region" description="Low complexity" evidence="1">
    <location>
        <begin position="60"/>
        <end position="71"/>
    </location>
</feature>
<evidence type="ECO:0000256" key="1">
    <source>
        <dbReference type="SAM" id="MobiDB-lite"/>
    </source>
</evidence>
<accession>A0A1E7EM92</accession>
<keyword evidence="3" id="KW-1185">Reference proteome</keyword>
<reference evidence="2 3" key="1">
    <citation type="submission" date="2016-09" db="EMBL/GenBank/DDBJ databases">
        <title>Extensive genetic diversity and differential bi-allelic expression allows diatom success in the polar Southern Ocean.</title>
        <authorList>
            <consortium name="DOE Joint Genome Institute"/>
            <person name="Mock T."/>
            <person name="Otillar R.P."/>
            <person name="Strauss J."/>
            <person name="Dupont C."/>
            <person name="Frickenhaus S."/>
            <person name="Maumus F."/>
            <person name="Mcmullan M."/>
            <person name="Sanges R."/>
            <person name="Schmutz J."/>
            <person name="Toseland A."/>
            <person name="Valas R."/>
            <person name="Veluchamy A."/>
            <person name="Ward B.J."/>
            <person name="Allen A."/>
            <person name="Barry K."/>
            <person name="Falciatore A."/>
            <person name="Ferrante M."/>
            <person name="Fortunato A.E."/>
            <person name="Gloeckner G."/>
            <person name="Gruber A."/>
            <person name="Hipkin R."/>
            <person name="Janech M."/>
            <person name="Kroth P."/>
            <person name="Leese F."/>
            <person name="Lindquist E."/>
            <person name="Lyon B.R."/>
            <person name="Martin J."/>
            <person name="Mayer C."/>
            <person name="Parker M."/>
            <person name="Quesneville H."/>
            <person name="Raymond J."/>
            <person name="Uhlig C."/>
            <person name="Valentin K.U."/>
            <person name="Worden A.Z."/>
            <person name="Armbrust E.V."/>
            <person name="Bowler C."/>
            <person name="Green B."/>
            <person name="Moulton V."/>
            <person name="Van Oosterhout C."/>
            <person name="Grigoriev I."/>
        </authorList>
    </citation>
    <scope>NUCLEOTIDE SEQUENCE [LARGE SCALE GENOMIC DNA]</scope>
    <source>
        <strain evidence="2 3">CCMP1102</strain>
    </source>
</reference>
<dbReference type="EMBL" id="KV784394">
    <property type="protein sequence ID" value="OEU07011.1"/>
    <property type="molecule type" value="Genomic_DNA"/>
</dbReference>
<dbReference type="InParanoid" id="A0A1E7EM92"/>
<gene>
    <name evidence="2" type="ORF">FRACYDRAFT_272282</name>
</gene>
<dbReference type="KEGG" id="fcy:FRACYDRAFT_272282"/>
<feature type="region of interest" description="Disordered" evidence="1">
    <location>
        <begin position="60"/>
        <end position="81"/>
    </location>
</feature>